<dbReference type="GO" id="GO:0017056">
    <property type="term" value="F:structural constituent of nuclear pore"/>
    <property type="evidence" value="ECO:0007669"/>
    <property type="project" value="InterPro"/>
</dbReference>
<dbReference type="Pfam" id="PF24527">
    <property type="entry name" value="Ig-like_Pom152_9"/>
    <property type="match status" value="1"/>
</dbReference>
<evidence type="ECO:0000259" key="6">
    <source>
        <dbReference type="Pfam" id="PF24527"/>
    </source>
</evidence>
<dbReference type="InterPro" id="IPR056540">
    <property type="entry name" value="TMD_POM152"/>
</dbReference>
<feature type="domain" description="Nucleoporin POM152 Ig-like" evidence="4">
    <location>
        <begin position="946"/>
        <end position="1027"/>
    </location>
</feature>
<reference evidence="7 8" key="1">
    <citation type="submission" date="2018-03" db="EMBL/GenBank/DDBJ databases">
        <authorList>
            <person name="Guldener U."/>
        </authorList>
    </citation>
    <scope>NUCLEOTIDE SEQUENCE [LARGE SCALE GENOMIC DNA]</scope>
    <source>
        <strain evidence="7 8">DAOM196992</strain>
    </source>
</reference>
<name>A0A5C3F2U0_9BASI</name>
<dbReference type="GO" id="GO:0006606">
    <property type="term" value="P:protein import into nucleus"/>
    <property type="evidence" value="ECO:0007669"/>
    <property type="project" value="TreeGrafter"/>
</dbReference>
<protein>
    <submittedName>
        <fullName evidence="7">Related to Nuclear pore membrane protein</fullName>
    </submittedName>
</protein>
<dbReference type="Proteomes" id="UP000323386">
    <property type="component" value="Unassembled WGS sequence"/>
</dbReference>
<feature type="domain" description="Nucleoporin POM152 ninth Ig-like" evidence="6">
    <location>
        <begin position="1317"/>
        <end position="1388"/>
    </location>
</feature>
<dbReference type="InterPro" id="IPR037701">
    <property type="entry name" value="Pom152"/>
</dbReference>
<feature type="domain" description="Nucleoporin POM152 N-terminal transmembrane" evidence="3">
    <location>
        <begin position="41"/>
        <end position="109"/>
    </location>
</feature>
<feature type="compositionally biased region" description="Low complexity" evidence="1">
    <location>
        <begin position="1"/>
        <end position="18"/>
    </location>
</feature>
<dbReference type="InterPro" id="IPR056542">
    <property type="entry name" value="Ig-like_POM152_1st"/>
</dbReference>
<evidence type="ECO:0000256" key="1">
    <source>
        <dbReference type="SAM" id="MobiDB-lite"/>
    </source>
</evidence>
<keyword evidence="8" id="KW-1185">Reference proteome</keyword>
<proteinExistence type="predicted"/>
<feature type="domain" description="Nucleoporin POM152 immunoglobulin-like" evidence="2">
    <location>
        <begin position="726"/>
        <end position="825"/>
    </location>
</feature>
<dbReference type="InterPro" id="IPR056544">
    <property type="entry name" value="Ig_POM152"/>
</dbReference>
<dbReference type="Pfam" id="PF24312">
    <property type="entry name" value="Ig-like_POM152"/>
    <property type="match status" value="1"/>
</dbReference>
<feature type="domain" description="Nucleoporin POM152 first Ig-like" evidence="5">
    <location>
        <begin position="229"/>
        <end position="408"/>
    </location>
</feature>
<evidence type="ECO:0000313" key="7">
    <source>
        <dbReference type="EMBL" id="SPO38758.1"/>
    </source>
</evidence>
<evidence type="ECO:0000259" key="3">
    <source>
        <dbReference type="Pfam" id="PF24097"/>
    </source>
</evidence>
<dbReference type="Pfam" id="PF24519">
    <property type="entry name" value="Ig-like_Pom152_1"/>
    <property type="match status" value="1"/>
</dbReference>
<dbReference type="Pfam" id="PF24097">
    <property type="entry name" value="TMD_POM152"/>
    <property type="match status" value="1"/>
</dbReference>
<gene>
    <name evidence="7" type="ORF">PSFLO_04237</name>
</gene>
<evidence type="ECO:0000259" key="2">
    <source>
        <dbReference type="Pfam" id="PF23664"/>
    </source>
</evidence>
<evidence type="ECO:0000259" key="5">
    <source>
        <dbReference type="Pfam" id="PF24519"/>
    </source>
</evidence>
<accession>A0A5C3F2U0</accession>
<dbReference type="Pfam" id="PF23664">
    <property type="entry name" value="Ig_Pom152"/>
    <property type="match status" value="1"/>
</dbReference>
<evidence type="ECO:0000259" key="4">
    <source>
        <dbReference type="Pfam" id="PF24312"/>
    </source>
</evidence>
<dbReference type="GO" id="GO:0006999">
    <property type="term" value="P:nuclear pore organization"/>
    <property type="evidence" value="ECO:0007669"/>
    <property type="project" value="TreeGrafter"/>
</dbReference>
<dbReference type="InterPro" id="IPR056543">
    <property type="entry name" value="Ig-like_POM152_9th"/>
</dbReference>
<feature type="region of interest" description="Disordered" evidence="1">
    <location>
        <begin position="1"/>
        <end position="30"/>
    </location>
</feature>
<dbReference type="PANTHER" id="PTHR28206:SF1">
    <property type="entry name" value="NUCLEOPORIN POM152"/>
    <property type="match status" value="1"/>
</dbReference>
<dbReference type="GO" id="GO:0070762">
    <property type="term" value="C:nuclear pore transmembrane ring"/>
    <property type="evidence" value="ECO:0007669"/>
    <property type="project" value="TreeGrafter"/>
</dbReference>
<dbReference type="EMBL" id="OOIP01000011">
    <property type="protein sequence ID" value="SPO38758.1"/>
    <property type="molecule type" value="Genomic_DNA"/>
</dbReference>
<evidence type="ECO:0000313" key="8">
    <source>
        <dbReference type="Proteomes" id="UP000323386"/>
    </source>
</evidence>
<dbReference type="InterPro" id="IPR056541">
    <property type="entry name" value="Ig-like_POM152"/>
</dbReference>
<dbReference type="PANTHER" id="PTHR28206">
    <property type="entry name" value="NUCLEOPORIN POM152"/>
    <property type="match status" value="1"/>
</dbReference>
<organism evidence="7 8">
    <name type="scientific">Pseudozyma flocculosa</name>
    <dbReference type="NCBI Taxonomy" id="84751"/>
    <lineage>
        <taxon>Eukaryota</taxon>
        <taxon>Fungi</taxon>
        <taxon>Dikarya</taxon>
        <taxon>Basidiomycota</taxon>
        <taxon>Ustilaginomycotina</taxon>
        <taxon>Ustilaginomycetes</taxon>
        <taxon>Ustilaginales</taxon>
        <taxon>Ustilaginaceae</taxon>
        <taxon>Pseudozyma</taxon>
    </lineage>
</organism>
<sequence>MSATAPSSPATRPSGAAAAPPPQQPPNASLPQPLIPLSFIDAPSQRFYACSLAIATQAWKYTHVVKALFSTSDDASSAFSLSTAILVDFTVLFVLSRLGIPRLDPRLAAAATPARPAQATSSISASPSQGPGLTYARYAVIFGSLVLVDSILLGQGTANPVVWLFSTLLGFLKAASSLVGLELDLGPLGADAFARQLSISEGRVRIRDLVQPKSHILGQHTVHILPYSTAKLSPSSACYCVGPGTPSVTIPVLFNNTEPDLLQYSVTDFVTGEAALFNISVTDLVALPASRAGRERPDEDLQVAAAAATKNRKHDVEGLGADEDELDEPLSFLKGSTYQERARLRAAKRSKGAKSAVRKGPAGAVGRTKAATQLLYHLPVHSAGRVRLERVLDKARNDARLSSAEALVVECPTSTFVAPKSAVAEASNWLEAAHKCPGESAELAVQVRGLTPLELQYRRSWEPSAQQGSGRNRHVEPLDEVQTISRISSPHHASPLLLPEAESILSPVERIALAQERTRAAARSAGNTHEDYAWAAASEVSIPLSVELERAGRYTYELESVKDACGNVVKAHGQAAPSLGPGSKVKRKLVKGMGKDVPSTVTSQQVVVHPRAKFAFSARSCQPGYPIKMLRTQSHLNVSLLANDGDRESGPWEVDLHFDPDNSAAGQDPLARAPATPWVRPLTMESGAGIAQVQVSAPGTYRIGKARGRYCTGEVESPWTCEVIDVPPPTAKISFSSIEDRCAGPVGVKALSILTGSPPFELEYEVRRHGERSHPIRRRIMQTRDELEFRPNTEGPVTYRFLKLHDANYRNMILDGPSFTQDVHPLATARFAASHGRSAGQPIVVHSCAGNRAQADVELGGTGPWDLTYIVRGAGRSETKEVKKLTSPRHTLDFELAPELVEAGGRATVSLVSIRDAKGCERQLATSDLNIEIRKARSTVGFLPVTYDTRRQVEILDGRQTRLPLRLEGDGPWTVTYSWRADESSPEQEETLQLSDSSAAIPARRPGVYTIKSIRDAYCPGSVLADQESYHVHVRSRPAVHFVEDAGQVVRNGSVVRAPVCQGRPDAVDVRMTGNFPLQIAYEHQAPSWSGGADVDGSQALGSAIGEIASQGKRRRNSFTSAQTVSNLELSTLTPGWHTYTIESVGDTAYPPAALQGFPRDAPRRLEQMVYPLPSASFVHGGKVPSFCIGDSLDGKTHDGKASGGFEPTVRLSGTPPFTVEFELHDITSRSSASASAAAAGGSRSHVKTIVRSDVTTHDYRLRIPRSDFTFETTGKWTLQVTRVRDAHGCEFAPLSAGRAVPASARIELEVAETAGISASSTRDDYCVGESVDFVLQGTPPWTVTYDFEGKTTRAVSRRPEFARVAERPGTLRIKSVAHQQNQCRTLLDEGKVEGMVKTIHDLPSVRVSEGRHYVEDLREGNQAEIIFDLVGEAPFSFTYQRTEPADTHSRPKVLETHTVQGILEDRFSIWTSVEGTWSVTWLMDRWCQVSLDAHSGSSTSLGKSRLAITPS</sequence>
<dbReference type="OrthoDB" id="5529162at2759"/>